<proteinExistence type="predicted"/>
<dbReference type="EMBL" id="CP022753">
    <property type="protein sequence ID" value="ASU82042.1"/>
    <property type="molecule type" value="Genomic_DNA"/>
</dbReference>
<keyword evidence="2" id="KW-1185">Reference proteome</keyword>
<dbReference type="RefSeq" id="WP_017620660.1">
    <property type="nucleotide sequence ID" value="NZ_ANBG01000344.1"/>
</dbReference>
<evidence type="ECO:0000313" key="1">
    <source>
        <dbReference type="EMBL" id="ASU82042.1"/>
    </source>
</evidence>
<protein>
    <submittedName>
        <fullName evidence="1">Uncharacterized protein</fullName>
    </submittedName>
</protein>
<name>A0A223S1M6_9ACTN</name>
<accession>A0A223S1M6</accession>
<dbReference type="AlphaFoldDB" id="A0A223S1M6"/>
<dbReference type="KEGG" id="ngv:CDO52_03920"/>
<sequence length="255" mass="27424">MASLAALPDASAFEVQVHMCEDTYCREHTTASVGTVPLFHHLAGHEVDLAVRSDGSPVVSVYDRFDGSVRLLSCSDADCSANMQRTLKPARYVRSEEGEFPGKTRVSGSRVAVRPDGRPVVAYRDPVDGSSRILDCQDVDCSETEERDLTGPGEQRPLPGLAVDREGRPQLVTTDADGRALVLISCADRGCEERRTVPLFPGNKSRLLDIALVLGPDDRPVIAANYLSDRSGVAGVDGEGPILLRCDRSRCGTTG</sequence>
<organism evidence="1 2">
    <name type="scientific">Nocardiopsis gilva YIM 90087</name>
    <dbReference type="NCBI Taxonomy" id="1235441"/>
    <lineage>
        <taxon>Bacteria</taxon>
        <taxon>Bacillati</taxon>
        <taxon>Actinomycetota</taxon>
        <taxon>Actinomycetes</taxon>
        <taxon>Streptosporangiales</taxon>
        <taxon>Nocardiopsidaceae</taxon>
        <taxon>Nocardiopsis</taxon>
    </lineage>
</organism>
<dbReference type="Proteomes" id="UP000215005">
    <property type="component" value="Chromosome"/>
</dbReference>
<dbReference type="OrthoDB" id="3503648at2"/>
<reference evidence="1 2" key="1">
    <citation type="submission" date="2017-08" db="EMBL/GenBank/DDBJ databases">
        <title>The complete genome sequence of Nocardiopsis gilva YIM 90087.</title>
        <authorList>
            <person name="Yin M."/>
            <person name="Tang S."/>
        </authorList>
    </citation>
    <scope>NUCLEOTIDE SEQUENCE [LARGE SCALE GENOMIC DNA]</scope>
    <source>
        <strain evidence="1 2">YIM 90087</strain>
    </source>
</reference>
<dbReference type="SUPFAM" id="SSF63829">
    <property type="entry name" value="Calcium-dependent phosphotriesterase"/>
    <property type="match status" value="1"/>
</dbReference>
<evidence type="ECO:0000313" key="2">
    <source>
        <dbReference type="Proteomes" id="UP000215005"/>
    </source>
</evidence>
<gene>
    <name evidence="1" type="ORF">CDO52_03920</name>
</gene>